<evidence type="ECO:0000259" key="2">
    <source>
        <dbReference type="Pfam" id="PF12969"/>
    </source>
</evidence>
<dbReference type="InterPro" id="IPR024618">
    <property type="entry name" value="DUF3857"/>
</dbReference>
<dbReference type="RefSeq" id="WP_109405585.1">
    <property type="nucleotide sequence ID" value="NZ_QFFG01000005.1"/>
</dbReference>
<dbReference type="Gene3D" id="3.10.620.30">
    <property type="match status" value="1"/>
</dbReference>
<feature type="domain" description="Transglutaminase-like" evidence="1">
    <location>
        <begin position="303"/>
        <end position="384"/>
    </location>
</feature>
<reference evidence="3 4" key="1">
    <citation type="submission" date="2018-05" db="EMBL/GenBank/DDBJ databases">
        <title>Polaribacter aquimarinus sp. nov., isolated from sediment in a sediment of sea.</title>
        <authorList>
            <person name="Lu D."/>
        </authorList>
    </citation>
    <scope>NUCLEOTIDE SEQUENCE [LARGE SCALE GENOMIC DNA]</scope>
    <source>
        <strain evidence="3 4">ZY113</strain>
    </source>
</reference>
<dbReference type="InterPro" id="IPR002931">
    <property type="entry name" value="Transglutaminase-like"/>
</dbReference>
<organism evidence="3 4">
    <name type="scientific">Polaribacter aquimarinus</name>
    <dbReference type="NCBI Taxonomy" id="2100726"/>
    <lineage>
        <taxon>Bacteria</taxon>
        <taxon>Pseudomonadati</taxon>
        <taxon>Bacteroidota</taxon>
        <taxon>Flavobacteriia</taxon>
        <taxon>Flavobacteriales</taxon>
        <taxon>Flavobacteriaceae</taxon>
    </lineage>
</organism>
<sequence>MKRILITLLLISQFSIVAQNYKFGKVSKQELEEKFYPLDSTADAAYLYRSRRTYFDFILSEGNFHVVNEYHERIKIYTKKGYELATKIIPYYSPSSGSKESVNNIKGYTFSLEKGKVVKEKLSKKSVFREKRNQYYSIKKIAMPNVKEGVVLEIKYKLISPRFWSVDDLKFQFNIPVKKIDYQIEIPEYYGFNKRSTGYFYVKMEEKSKTGTIGSDFTYVIDIFKFNADNIPAIRDDEPFVSSVRNYRAGLKLELRHIDMIGIGGDLKTYSTSWNNVSKSIYKSSKFGSELNKSNFYEKDIEQILAVAKTPAQKVGAIFQFVKKRVKWDGVYGLYTEKGVKKAYKERLGNVADVNLLLTSMLRSAGLNANPVLVSTRDNGVPLFPTMDGFNYVISIVEFRDGSYVLLDATEPYSLPNLLPVRDLNWNGRKIEKSGYSSWVKLGSSKPATEENTVMVKISEDKVVEGMMRTRYSNLKALNFRKRNNHKKDEDLITNLEENKNLEIEDFKIQNQDNIGKPIIRNIRFTSEDLIEEINGKLYLEPLLFLSEHQNPFKLEERKFPVDFATPWKDKHVVIISIPKGYKVESIPKSIAIGLPNSMGVFRFKVVQMGDNINTTASIEINRSIIGPKHYTALKDFFGQLVSKESEKIVLVKM</sequence>
<protein>
    <recommendedName>
        <fullName evidence="5">DUF3857 domain-containing protein</fullName>
    </recommendedName>
</protein>
<gene>
    <name evidence="3" type="ORF">DIS07_12270</name>
</gene>
<dbReference type="OrthoDB" id="98874at2"/>
<dbReference type="AlphaFoldDB" id="A0A2U2J8T0"/>
<dbReference type="Proteomes" id="UP000245670">
    <property type="component" value="Unassembled WGS sequence"/>
</dbReference>
<accession>A0A2U2J8T0</accession>
<feature type="domain" description="DUF3857" evidence="2">
    <location>
        <begin position="66"/>
        <end position="197"/>
    </location>
</feature>
<evidence type="ECO:0000259" key="1">
    <source>
        <dbReference type="Pfam" id="PF01841"/>
    </source>
</evidence>
<dbReference type="Pfam" id="PF01841">
    <property type="entry name" value="Transglut_core"/>
    <property type="match status" value="1"/>
</dbReference>
<name>A0A2U2J8T0_9FLAO</name>
<dbReference type="Gene3D" id="2.60.120.1130">
    <property type="match status" value="1"/>
</dbReference>
<dbReference type="Pfam" id="PF12969">
    <property type="entry name" value="DUF3857"/>
    <property type="match status" value="1"/>
</dbReference>
<evidence type="ECO:0000313" key="3">
    <source>
        <dbReference type="EMBL" id="PWG04746.1"/>
    </source>
</evidence>
<dbReference type="InterPro" id="IPR038765">
    <property type="entry name" value="Papain-like_cys_pep_sf"/>
</dbReference>
<evidence type="ECO:0008006" key="5">
    <source>
        <dbReference type="Google" id="ProtNLM"/>
    </source>
</evidence>
<dbReference type="Gene3D" id="2.60.40.3140">
    <property type="match status" value="1"/>
</dbReference>
<dbReference type="EMBL" id="QFFG01000005">
    <property type="protein sequence ID" value="PWG04746.1"/>
    <property type="molecule type" value="Genomic_DNA"/>
</dbReference>
<proteinExistence type="predicted"/>
<evidence type="ECO:0000313" key="4">
    <source>
        <dbReference type="Proteomes" id="UP000245670"/>
    </source>
</evidence>
<comment type="caution">
    <text evidence="3">The sequence shown here is derived from an EMBL/GenBank/DDBJ whole genome shotgun (WGS) entry which is preliminary data.</text>
</comment>
<keyword evidence="4" id="KW-1185">Reference proteome</keyword>
<dbReference type="SUPFAM" id="SSF54001">
    <property type="entry name" value="Cysteine proteinases"/>
    <property type="match status" value="1"/>
</dbReference>